<dbReference type="AlphaFoldDB" id="A0A2V1D6U8"/>
<organism evidence="1 2">
    <name type="scientific">Periconia macrospinosa</name>
    <dbReference type="NCBI Taxonomy" id="97972"/>
    <lineage>
        <taxon>Eukaryota</taxon>
        <taxon>Fungi</taxon>
        <taxon>Dikarya</taxon>
        <taxon>Ascomycota</taxon>
        <taxon>Pezizomycotina</taxon>
        <taxon>Dothideomycetes</taxon>
        <taxon>Pleosporomycetidae</taxon>
        <taxon>Pleosporales</taxon>
        <taxon>Massarineae</taxon>
        <taxon>Periconiaceae</taxon>
        <taxon>Periconia</taxon>
    </lineage>
</organism>
<evidence type="ECO:0000313" key="1">
    <source>
        <dbReference type="EMBL" id="PVH93758.1"/>
    </source>
</evidence>
<name>A0A2V1D6U8_9PLEO</name>
<accession>A0A2V1D6U8</accession>
<gene>
    <name evidence="1" type="ORF">DM02DRAFT_540897</name>
</gene>
<reference evidence="1 2" key="1">
    <citation type="journal article" date="2018" name="Sci. Rep.">
        <title>Comparative genomics provides insights into the lifestyle and reveals functional heterogeneity of dark septate endophytic fungi.</title>
        <authorList>
            <person name="Knapp D.G."/>
            <person name="Nemeth J.B."/>
            <person name="Barry K."/>
            <person name="Hainaut M."/>
            <person name="Henrissat B."/>
            <person name="Johnson J."/>
            <person name="Kuo A."/>
            <person name="Lim J.H.P."/>
            <person name="Lipzen A."/>
            <person name="Nolan M."/>
            <person name="Ohm R.A."/>
            <person name="Tamas L."/>
            <person name="Grigoriev I.V."/>
            <person name="Spatafora J.W."/>
            <person name="Nagy L.G."/>
            <person name="Kovacs G.M."/>
        </authorList>
    </citation>
    <scope>NUCLEOTIDE SEQUENCE [LARGE SCALE GENOMIC DNA]</scope>
    <source>
        <strain evidence="1 2">DSE2036</strain>
    </source>
</reference>
<proteinExistence type="predicted"/>
<feature type="non-terminal residue" evidence="1">
    <location>
        <position position="1"/>
    </location>
</feature>
<dbReference type="OrthoDB" id="3911445at2759"/>
<keyword evidence="2" id="KW-1185">Reference proteome</keyword>
<dbReference type="EMBL" id="KZ805570">
    <property type="protein sequence ID" value="PVH93758.1"/>
    <property type="molecule type" value="Genomic_DNA"/>
</dbReference>
<evidence type="ECO:0000313" key="2">
    <source>
        <dbReference type="Proteomes" id="UP000244855"/>
    </source>
</evidence>
<sequence>PISRETVDFTQQITNPPLRNRILTLIEVATTKPDVSHFIKATLKNPAHKSNSDPKEHVTVRLATEEEESRGVAQTTYIHFNRNGRYDGHRLFPEHLVKEKAIGWVTW</sequence>
<dbReference type="Proteomes" id="UP000244855">
    <property type="component" value="Unassembled WGS sequence"/>
</dbReference>
<protein>
    <submittedName>
        <fullName evidence="1">Uncharacterized protein</fullName>
    </submittedName>
</protein>